<evidence type="ECO:0000256" key="2">
    <source>
        <dbReference type="ARBA" id="ARBA00023125"/>
    </source>
</evidence>
<evidence type="ECO:0000256" key="1">
    <source>
        <dbReference type="ARBA" id="ARBA00023015"/>
    </source>
</evidence>
<dbReference type="AlphaFoldDB" id="A0ABD5YSR2"/>
<dbReference type="Proteomes" id="UP001596417">
    <property type="component" value="Unassembled WGS sequence"/>
</dbReference>
<dbReference type="SUPFAM" id="SSF55781">
    <property type="entry name" value="GAF domain-like"/>
    <property type="match status" value="1"/>
</dbReference>
<dbReference type="PANTHER" id="PTHR30136:SF35">
    <property type="entry name" value="HTH-TYPE TRANSCRIPTIONAL REGULATOR RV1719"/>
    <property type="match status" value="1"/>
</dbReference>
<evidence type="ECO:0000259" key="4">
    <source>
        <dbReference type="PROSITE" id="PS51077"/>
    </source>
</evidence>
<dbReference type="InterPro" id="IPR050707">
    <property type="entry name" value="HTH_MetabolicPath_Reg"/>
</dbReference>
<name>A0ABD5YSR2_9EURY</name>
<proteinExistence type="predicted"/>
<reference evidence="6 7" key="1">
    <citation type="journal article" date="2019" name="Int. J. Syst. Evol. Microbiol.">
        <title>The Global Catalogue of Microorganisms (GCM) 10K type strain sequencing project: providing services to taxonomists for standard genome sequencing and annotation.</title>
        <authorList>
            <consortium name="The Broad Institute Genomics Platform"/>
            <consortium name="The Broad Institute Genome Sequencing Center for Infectious Disease"/>
            <person name="Wu L."/>
            <person name="Ma J."/>
        </authorList>
    </citation>
    <scope>NUCLEOTIDE SEQUENCE [LARGE SCALE GENOMIC DNA]</scope>
    <source>
        <strain evidence="6 7">RDMS1</strain>
    </source>
</reference>
<feature type="domain" description="HTH iclR-type" evidence="4">
    <location>
        <begin position="2"/>
        <end position="61"/>
    </location>
</feature>
<dbReference type="InterPro" id="IPR036388">
    <property type="entry name" value="WH-like_DNA-bd_sf"/>
</dbReference>
<dbReference type="PROSITE" id="PS51078">
    <property type="entry name" value="ICLR_ED"/>
    <property type="match status" value="1"/>
</dbReference>
<sequence>MVKSDETLLSIIGYLREVDGAGVTEIANQLDLAKSTVYDHLVTMCEYGFTVKHGTVYRLGLQFFNYGQYVRNQSEVYDATKPVVDRLVEATGEMVWLIGHENGRMMYLYGHAGDTDINENTLIGSWAYMHCHSGGKAILAHLSETEVDHIIDRHGLPARTENTTTDPDELRAELEQIRERGYALNLGEDLEGIHAISVPLLFDERVLGALAIAGPAHRVTQERCETELSEELFAARNDIELNFVYS</sequence>
<keyword evidence="3" id="KW-0804">Transcription</keyword>
<protein>
    <submittedName>
        <fullName evidence="6">IclR family transcriptional regulator</fullName>
    </submittedName>
</protein>
<dbReference type="InterPro" id="IPR029016">
    <property type="entry name" value="GAF-like_dom_sf"/>
</dbReference>
<dbReference type="InterPro" id="IPR005471">
    <property type="entry name" value="Tscrpt_reg_IclR_N"/>
</dbReference>
<keyword evidence="2" id="KW-0238">DNA-binding</keyword>
<accession>A0ABD5YSR2</accession>
<evidence type="ECO:0000256" key="3">
    <source>
        <dbReference type="ARBA" id="ARBA00023163"/>
    </source>
</evidence>
<organism evidence="6 7">
    <name type="scientific">Halocatena marina</name>
    <dbReference type="NCBI Taxonomy" id="2934937"/>
    <lineage>
        <taxon>Archaea</taxon>
        <taxon>Methanobacteriati</taxon>
        <taxon>Methanobacteriota</taxon>
        <taxon>Stenosarchaea group</taxon>
        <taxon>Halobacteria</taxon>
        <taxon>Halobacteriales</taxon>
        <taxon>Natronomonadaceae</taxon>
        <taxon>Halocatena</taxon>
    </lineage>
</organism>
<dbReference type="InterPro" id="IPR036390">
    <property type="entry name" value="WH_DNA-bd_sf"/>
</dbReference>
<keyword evidence="1" id="KW-0805">Transcription regulation</keyword>
<dbReference type="Gene3D" id="1.10.10.10">
    <property type="entry name" value="Winged helix-like DNA-binding domain superfamily/Winged helix DNA-binding domain"/>
    <property type="match status" value="1"/>
</dbReference>
<feature type="domain" description="IclR-ED" evidence="5">
    <location>
        <begin position="62"/>
        <end position="245"/>
    </location>
</feature>
<gene>
    <name evidence="6" type="ORF">ACFQL7_23065</name>
</gene>
<dbReference type="Gene3D" id="3.30.450.40">
    <property type="match status" value="1"/>
</dbReference>
<keyword evidence="7" id="KW-1185">Reference proteome</keyword>
<dbReference type="PANTHER" id="PTHR30136">
    <property type="entry name" value="HELIX-TURN-HELIX TRANSCRIPTIONAL REGULATOR, ICLR FAMILY"/>
    <property type="match status" value="1"/>
</dbReference>
<dbReference type="RefSeq" id="WP_248910123.1">
    <property type="nucleotide sequence ID" value="NZ_CP109980.1"/>
</dbReference>
<dbReference type="GO" id="GO:0003677">
    <property type="term" value="F:DNA binding"/>
    <property type="evidence" value="ECO:0007669"/>
    <property type="project" value="UniProtKB-KW"/>
</dbReference>
<dbReference type="Pfam" id="PF09339">
    <property type="entry name" value="HTH_IclR"/>
    <property type="match status" value="1"/>
</dbReference>
<evidence type="ECO:0000313" key="6">
    <source>
        <dbReference type="EMBL" id="MFC7192410.1"/>
    </source>
</evidence>
<comment type="caution">
    <text evidence="6">The sequence shown here is derived from an EMBL/GenBank/DDBJ whole genome shotgun (WGS) entry which is preliminary data.</text>
</comment>
<dbReference type="SMART" id="SM00346">
    <property type="entry name" value="HTH_ICLR"/>
    <property type="match status" value="1"/>
</dbReference>
<dbReference type="InterPro" id="IPR014757">
    <property type="entry name" value="Tscrpt_reg_IclR_C"/>
</dbReference>
<evidence type="ECO:0000259" key="5">
    <source>
        <dbReference type="PROSITE" id="PS51078"/>
    </source>
</evidence>
<evidence type="ECO:0000313" key="7">
    <source>
        <dbReference type="Proteomes" id="UP001596417"/>
    </source>
</evidence>
<dbReference type="PROSITE" id="PS51077">
    <property type="entry name" value="HTH_ICLR"/>
    <property type="match status" value="1"/>
</dbReference>
<dbReference type="GeneID" id="76202086"/>
<dbReference type="EMBL" id="JBHTAX010000004">
    <property type="protein sequence ID" value="MFC7192410.1"/>
    <property type="molecule type" value="Genomic_DNA"/>
</dbReference>
<dbReference type="Pfam" id="PF01614">
    <property type="entry name" value="IclR_C"/>
    <property type="match status" value="1"/>
</dbReference>
<dbReference type="GO" id="GO:0006355">
    <property type="term" value="P:regulation of DNA-templated transcription"/>
    <property type="evidence" value="ECO:0007669"/>
    <property type="project" value="UniProtKB-ARBA"/>
</dbReference>
<dbReference type="SUPFAM" id="SSF46785">
    <property type="entry name" value="Winged helix' DNA-binding domain"/>
    <property type="match status" value="1"/>
</dbReference>